<gene>
    <name evidence="4" type="ORF">CIK66_00160</name>
</gene>
<dbReference type="SUPFAM" id="SSF51735">
    <property type="entry name" value="NAD(P)-binding Rossmann-fold domains"/>
    <property type="match status" value="1"/>
</dbReference>
<keyword evidence="5" id="KW-1185">Reference proteome</keyword>
<evidence type="ECO:0000313" key="5">
    <source>
        <dbReference type="Proteomes" id="UP000218598"/>
    </source>
</evidence>
<dbReference type="PANTHER" id="PTHR40254:SF1">
    <property type="entry name" value="BLR0577 PROTEIN"/>
    <property type="match status" value="1"/>
</dbReference>
<dbReference type="InterPro" id="IPR028939">
    <property type="entry name" value="P5C_Rdtase_cat_N"/>
</dbReference>
<feature type="domain" description="FAD-dependent urate hydroxylase HpyO/Asp monooxygenase CreE-like FAD/NAD(P)-binding" evidence="3">
    <location>
        <begin position="13"/>
        <end position="197"/>
    </location>
</feature>
<evidence type="ECO:0000313" key="4">
    <source>
        <dbReference type="EMBL" id="PCC41024.1"/>
    </source>
</evidence>
<proteinExistence type="predicted"/>
<evidence type="ECO:0000259" key="3">
    <source>
        <dbReference type="Pfam" id="PF13454"/>
    </source>
</evidence>
<dbReference type="InterPro" id="IPR036291">
    <property type="entry name" value="NAD(P)-bd_dom_sf"/>
</dbReference>
<feature type="domain" description="Pyrroline-5-carboxylate reductase catalytic N-terminal" evidence="2">
    <location>
        <begin position="656"/>
        <end position="741"/>
    </location>
</feature>
<comment type="caution">
    <text evidence="4">The sequence shown here is derived from an EMBL/GenBank/DDBJ whole genome shotgun (WGS) entry which is preliminary data.</text>
</comment>
<dbReference type="RefSeq" id="WP_096196175.1">
    <property type="nucleotide sequence ID" value="NZ_NRGR01000001.1"/>
</dbReference>
<dbReference type="AlphaFoldDB" id="A0A2A3YP40"/>
<dbReference type="InterPro" id="IPR052189">
    <property type="entry name" value="L-asp_N-monooxygenase_NS-form"/>
</dbReference>
<dbReference type="EMBL" id="NRGR01000001">
    <property type="protein sequence ID" value="PCC41024.1"/>
    <property type="molecule type" value="Genomic_DNA"/>
</dbReference>
<evidence type="ECO:0000256" key="1">
    <source>
        <dbReference type="SAM" id="MobiDB-lite"/>
    </source>
</evidence>
<keyword evidence="4" id="KW-0238">DNA-binding</keyword>
<protein>
    <submittedName>
        <fullName evidence="4">DNA-binding protein</fullName>
    </submittedName>
</protein>
<organism evidence="4 5">
    <name type="scientific">Brachybacterium alimentarium</name>
    <dbReference type="NCBI Taxonomy" id="47845"/>
    <lineage>
        <taxon>Bacteria</taxon>
        <taxon>Bacillati</taxon>
        <taxon>Actinomycetota</taxon>
        <taxon>Actinomycetes</taxon>
        <taxon>Micrococcales</taxon>
        <taxon>Dermabacteraceae</taxon>
        <taxon>Brachybacterium</taxon>
    </lineage>
</organism>
<dbReference type="PANTHER" id="PTHR40254">
    <property type="entry name" value="BLR0577 PROTEIN"/>
    <property type="match status" value="1"/>
</dbReference>
<dbReference type="Proteomes" id="UP000218598">
    <property type="component" value="Unassembled WGS sequence"/>
</dbReference>
<dbReference type="Pfam" id="PF03807">
    <property type="entry name" value="F420_oxidored"/>
    <property type="match status" value="1"/>
</dbReference>
<evidence type="ECO:0000259" key="2">
    <source>
        <dbReference type="Pfam" id="PF03807"/>
    </source>
</evidence>
<accession>A0A2A3YP40</accession>
<dbReference type="InterPro" id="IPR036188">
    <property type="entry name" value="FAD/NAD-bd_sf"/>
</dbReference>
<dbReference type="InterPro" id="IPR038732">
    <property type="entry name" value="HpyO/CreE_NAD-binding"/>
</dbReference>
<sequence>MTSRISTTGTRLVIVGGGPRAIGVLERLSANAALPENAARTAEAPLHVDIVDPHMPGAGRIWRTGESPLLLMNSRAADVSIFTDDTVQCDGPIVAGPSLAQWAEGIREGSLTAPTAGTGRLAEIAALHDASFPSRRVQALYLEWFFGQVLAHLPETVTVTVHRTTATAVRRREDGWSVELEGREGLHSDLLVLAAGHTDSRPSAARHELAAFARRHGGAYLPPSQAGDAHLDQLAPGQDTIVRGMGLGFIDLMALLTEGRGGRFTPDPRPDEPGRLSYRPSGREPRLWVGSRRGVPYHSKIRDEGEPAGLGELVHVTAENLRALEDSAGQLDFRRDVVPLIAAEIAHWVPGAPAADGDGATGDGDDIATDEERVVLGGDQNPLAWLDDPLGWLRGDAHPQVTRDAVVRHIELDLRERTRGGTTAARALFQLLLRLHGVLVDQLPSSRLGESSRGDYPRWWHSLFSFVDSGPPPHRLEQLLALERAGVVGFLGPRLRVTTDESAGVFVARGSAGAVVTAPALIDAFLPEPSLAESTNPLLRDLVVGAAGEREAIGRESSAAPGTLDVDERYRVIGPDGHAHENLWAVGPWTSELPIGAFARPRTNAPCHRRNDGLAREVLAAALAPVAPTPRPVVGAPFQAAPLPGQSVRGAVRPPRLGILGPGKIGTALARTALRAGLEVQVSGRSPASVLAAKLPGAVPVAPEQLAAQCDVVLVTVPLHVAFGLDPDRLRGAIVVDVTNPWGEADAAAVAAARAAFGDQQGALSTSELLAAHLSGSRVVKALNHIGYHDVEDQGREGGDPLRRAIAVASDDARAADAVSAVLNRMGYDGVAVGALAVGRHFEPGAGLFDGWSTRDELSVRHQQHARVA</sequence>
<reference evidence="4 5" key="1">
    <citation type="journal article" date="2017" name="Elife">
        <title>Extensive horizontal gene transfer in cheese-associated bacteria.</title>
        <authorList>
            <person name="Bonham K.S."/>
            <person name="Wolfe B.E."/>
            <person name="Dutton R.J."/>
        </authorList>
    </citation>
    <scope>NUCLEOTIDE SEQUENCE [LARGE SCALE GENOMIC DNA]</scope>
    <source>
        <strain evidence="4 5">341_9</strain>
    </source>
</reference>
<feature type="region of interest" description="Disordered" evidence="1">
    <location>
        <begin position="261"/>
        <end position="285"/>
    </location>
</feature>
<dbReference type="Gene3D" id="3.40.50.720">
    <property type="entry name" value="NAD(P)-binding Rossmann-like Domain"/>
    <property type="match status" value="1"/>
</dbReference>
<name>A0A2A3YP40_9MICO</name>
<dbReference type="OrthoDB" id="3653265at2"/>
<dbReference type="Pfam" id="PF13454">
    <property type="entry name" value="NAD_binding_9"/>
    <property type="match status" value="1"/>
</dbReference>
<dbReference type="SUPFAM" id="SSF51905">
    <property type="entry name" value="FAD/NAD(P)-binding domain"/>
    <property type="match status" value="1"/>
</dbReference>
<dbReference type="GO" id="GO:0003677">
    <property type="term" value="F:DNA binding"/>
    <property type="evidence" value="ECO:0007669"/>
    <property type="project" value="UniProtKB-KW"/>
</dbReference>